<feature type="region of interest" description="Disordered" evidence="1">
    <location>
        <begin position="25"/>
        <end position="72"/>
    </location>
</feature>
<reference evidence="3 4" key="1">
    <citation type="submission" date="2020-03" db="EMBL/GenBank/DDBJ databases">
        <title>WGS of actinomycetes isolated from Thailand.</title>
        <authorList>
            <person name="Thawai C."/>
        </authorList>
    </citation>
    <scope>NUCLEOTIDE SEQUENCE [LARGE SCALE GENOMIC DNA]</scope>
    <source>
        <strain evidence="3 4">NBRC 13905</strain>
    </source>
</reference>
<organism evidence="3 4">
    <name type="scientific">Streptomyces thermoviolaceus subsp. thermoviolaceus</name>
    <dbReference type="NCBI Taxonomy" id="66860"/>
    <lineage>
        <taxon>Bacteria</taxon>
        <taxon>Bacillati</taxon>
        <taxon>Actinomycetota</taxon>
        <taxon>Actinomycetes</taxon>
        <taxon>Kitasatosporales</taxon>
        <taxon>Streptomycetaceae</taxon>
        <taxon>Streptomyces</taxon>
    </lineage>
</organism>
<evidence type="ECO:0000313" key="3">
    <source>
        <dbReference type="EMBL" id="NJP16648.1"/>
    </source>
</evidence>
<evidence type="ECO:0000256" key="2">
    <source>
        <dbReference type="SAM" id="SignalP"/>
    </source>
</evidence>
<keyword evidence="4" id="KW-1185">Reference proteome</keyword>
<dbReference type="Proteomes" id="UP000635996">
    <property type="component" value="Unassembled WGS sequence"/>
</dbReference>
<evidence type="ECO:0000313" key="4">
    <source>
        <dbReference type="Proteomes" id="UP000635996"/>
    </source>
</evidence>
<evidence type="ECO:0008006" key="5">
    <source>
        <dbReference type="Google" id="ProtNLM"/>
    </source>
</evidence>
<gene>
    <name evidence="3" type="ORF">HCJ95_20815</name>
</gene>
<feature type="compositionally biased region" description="Polar residues" evidence="1">
    <location>
        <begin position="63"/>
        <end position="72"/>
    </location>
</feature>
<keyword evidence="2" id="KW-0732">Signal</keyword>
<protein>
    <recommendedName>
        <fullName evidence="5">Lipoprotein</fullName>
    </recommendedName>
</protein>
<dbReference type="RefSeq" id="WP_125497239.1">
    <property type="nucleotide sequence ID" value="NZ_BMVZ01000001.1"/>
</dbReference>
<dbReference type="EMBL" id="JAATEL010000024">
    <property type="protein sequence ID" value="NJP16648.1"/>
    <property type="molecule type" value="Genomic_DNA"/>
</dbReference>
<feature type="signal peptide" evidence="2">
    <location>
        <begin position="1"/>
        <end position="26"/>
    </location>
</feature>
<sequence>MRTARWTAVATLAAVMLAAGCGSEKADDKAADGSKGSATQVADKPARTAPAQGTLVERAAGTWKSTASPSDTSLDTLVVQDGTVTAEGTKLSCTGTLKPETKDGKETATITYTCEGGQDGNRGLGHVKLNDDASKLAIEFDGPSGGWGGPVDSYRRA</sequence>
<dbReference type="PROSITE" id="PS51257">
    <property type="entry name" value="PROKAR_LIPOPROTEIN"/>
    <property type="match status" value="1"/>
</dbReference>
<feature type="chain" id="PRO_5045224656" description="Lipoprotein" evidence="2">
    <location>
        <begin position="27"/>
        <end position="157"/>
    </location>
</feature>
<comment type="caution">
    <text evidence="3">The sequence shown here is derived from an EMBL/GenBank/DDBJ whole genome shotgun (WGS) entry which is preliminary data.</text>
</comment>
<name>A0ABX0YW33_STRTL</name>
<proteinExistence type="predicted"/>
<accession>A0ABX0YW33</accession>
<evidence type="ECO:0000256" key="1">
    <source>
        <dbReference type="SAM" id="MobiDB-lite"/>
    </source>
</evidence>